<comment type="caution">
    <text evidence="2">The sequence shown here is derived from an EMBL/GenBank/DDBJ whole genome shotgun (WGS) entry which is preliminary data.</text>
</comment>
<accession>A0A845BK49</accession>
<evidence type="ECO:0000313" key="3">
    <source>
        <dbReference type="Proteomes" id="UP000467214"/>
    </source>
</evidence>
<dbReference type="InterPro" id="IPR021136">
    <property type="entry name" value="Flagellar_hook_control-like_C"/>
</dbReference>
<dbReference type="Pfam" id="PF02120">
    <property type="entry name" value="Flg_hook"/>
    <property type="match status" value="1"/>
</dbReference>
<dbReference type="InterPro" id="IPR052563">
    <property type="entry name" value="FliK"/>
</dbReference>
<name>A0A845BK49_9NEIS</name>
<dbReference type="Proteomes" id="UP000467214">
    <property type="component" value="Unassembled WGS sequence"/>
</dbReference>
<dbReference type="Gene3D" id="3.30.750.140">
    <property type="match status" value="1"/>
</dbReference>
<reference evidence="2 3" key="1">
    <citation type="submission" date="2019-12" db="EMBL/GenBank/DDBJ databases">
        <title>Neisseriaceae gen. nov. sp. Genome sequencing and assembly.</title>
        <authorList>
            <person name="Liu Z."/>
            <person name="Li A."/>
        </authorList>
    </citation>
    <scope>NUCLEOTIDE SEQUENCE [LARGE SCALE GENOMIC DNA]</scope>
    <source>
        <strain evidence="2 3">B2N2-7</strain>
    </source>
</reference>
<keyword evidence="3" id="KW-1185">Reference proteome</keyword>
<dbReference type="PANTHER" id="PTHR37533:SF2">
    <property type="entry name" value="FLAGELLAR HOOK-LENGTH CONTROL PROTEIN"/>
    <property type="match status" value="1"/>
</dbReference>
<dbReference type="InterPro" id="IPR038610">
    <property type="entry name" value="FliK-like_C_sf"/>
</dbReference>
<gene>
    <name evidence="2" type="ORF">GQF02_06530</name>
</gene>
<evidence type="ECO:0000259" key="1">
    <source>
        <dbReference type="Pfam" id="PF02120"/>
    </source>
</evidence>
<dbReference type="RefSeq" id="WP_160795751.1">
    <property type="nucleotide sequence ID" value="NZ_WSSB01000005.1"/>
</dbReference>
<evidence type="ECO:0000313" key="2">
    <source>
        <dbReference type="EMBL" id="MXR36622.1"/>
    </source>
</evidence>
<dbReference type="PANTHER" id="PTHR37533">
    <property type="entry name" value="FLAGELLAR HOOK-LENGTH CONTROL PROTEIN"/>
    <property type="match status" value="1"/>
</dbReference>
<dbReference type="EMBL" id="WSSB01000005">
    <property type="protein sequence ID" value="MXR36622.1"/>
    <property type="molecule type" value="Genomic_DNA"/>
</dbReference>
<dbReference type="AlphaFoldDB" id="A0A845BK49"/>
<dbReference type="CDD" id="cd17470">
    <property type="entry name" value="T3SS_Flik_C"/>
    <property type="match status" value="1"/>
</dbReference>
<proteinExistence type="predicted"/>
<protein>
    <recommendedName>
        <fullName evidence="1">Flagellar hook-length control protein-like C-terminal domain-containing protein</fullName>
    </recommendedName>
</protein>
<sequence length="296" mass="30682">MAIPSLSLQAPARNAALALPQSGELAASGDLFASLLGLQMGGKSVLAGVEPKLAEIKPDVKPGKEAGAAEQPQLFLYGAQPAVLPLHVLPSVPPEASASHQAGDMLDLTQEMLAASHVAGGKKLPHETRQLLQFLPDGSQLAQNIRPADAPQGGQIVQLTVNTPLSPDKAWGEALAGQVSGLIQMKAEGATIKLNPAHLGPIEVALKLNQDQAQISFVTATPQARDALEQNLSRLTSMLAESGVQLTDAQVSYGGRQQQQEQQQARRGSGFAVDEASVISSALTGDADNAGLSIRA</sequence>
<organism evidence="2 3">
    <name type="scientific">Craterilacuibacter sinensis</name>
    <dbReference type="NCBI Taxonomy" id="2686017"/>
    <lineage>
        <taxon>Bacteria</taxon>
        <taxon>Pseudomonadati</taxon>
        <taxon>Pseudomonadota</taxon>
        <taxon>Betaproteobacteria</taxon>
        <taxon>Neisseriales</taxon>
        <taxon>Neisseriaceae</taxon>
        <taxon>Craterilacuibacter</taxon>
    </lineage>
</organism>
<feature type="domain" description="Flagellar hook-length control protein-like C-terminal" evidence="1">
    <location>
        <begin position="187"/>
        <end position="260"/>
    </location>
</feature>